<dbReference type="EMBL" id="JBHILM010000045">
    <property type="protein sequence ID" value="MFB5684644.1"/>
    <property type="molecule type" value="Genomic_DNA"/>
</dbReference>
<dbReference type="SUPFAM" id="SSF55890">
    <property type="entry name" value="Sporulation response regulatory protein Spo0B"/>
    <property type="match status" value="1"/>
</dbReference>
<reference evidence="6 7" key="1">
    <citation type="submission" date="2024-09" db="EMBL/GenBank/DDBJ databases">
        <authorList>
            <person name="Ruan L."/>
        </authorList>
    </citation>
    <scope>NUCLEOTIDE SEQUENCE [LARGE SCALE GENOMIC DNA]</scope>
    <source>
        <strain evidence="6 7">D33</strain>
    </source>
</reference>
<dbReference type="InterPro" id="IPR039506">
    <property type="entry name" value="SPOB_a"/>
</dbReference>
<keyword evidence="2" id="KW-0808">Transferase</keyword>
<keyword evidence="1" id="KW-0597">Phosphoprotein</keyword>
<proteinExistence type="predicted"/>
<evidence type="ECO:0000256" key="1">
    <source>
        <dbReference type="ARBA" id="ARBA00022553"/>
    </source>
</evidence>
<feature type="domain" description="SpoOB alpha-helical" evidence="5">
    <location>
        <begin position="82"/>
        <end position="134"/>
    </location>
</feature>
<keyword evidence="4" id="KW-0812">Transmembrane</keyword>
<evidence type="ECO:0000256" key="3">
    <source>
        <dbReference type="ARBA" id="ARBA00022777"/>
    </source>
</evidence>
<evidence type="ECO:0000256" key="2">
    <source>
        <dbReference type="ARBA" id="ARBA00022679"/>
    </source>
</evidence>
<dbReference type="RefSeq" id="WP_375533196.1">
    <property type="nucleotide sequence ID" value="NZ_JBHIRX010000022.1"/>
</dbReference>
<name>A0ABV5BG08_9BACL</name>
<keyword evidence="7" id="KW-1185">Reference proteome</keyword>
<evidence type="ECO:0000256" key="4">
    <source>
        <dbReference type="SAM" id="Phobius"/>
    </source>
</evidence>
<dbReference type="Pfam" id="PF14689">
    <property type="entry name" value="SPOB_a"/>
    <property type="match status" value="1"/>
</dbReference>
<gene>
    <name evidence="6" type="ORF">ACE3NQ_27425</name>
</gene>
<organism evidence="6 7">
    <name type="scientific">Paenibacillus terreus</name>
    <dbReference type="NCBI Taxonomy" id="1387834"/>
    <lineage>
        <taxon>Bacteria</taxon>
        <taxon>Bacillati</taxon>
        <taxon>Bacillota</taxon>
        <taxon>Bacilli</taxon>
        <taxon>Bacillales</taxon>
        <taxon>Paenibacillaceae</taxon>
        <taxon>Paenibacillus</taxon>
    </lineage>
</organism>
<accession>A0ABV5BG08</accession>
<keyword evidence="4" id="KW-0472">Membrane</keyword>
<feature type="transmembrane region" description="Helical" evidence="4">
    <location>
        <begin position="21"/>
        <end position="39"/>
    </location>
</feature>
<keyword evidence="3" id="KW-0418">Kinase</keyword>
<sequence length="261" mass="29230">MKRLISHFKIQNGEKTMLSRKSLPLLAVCSVLAPLILALLVPGPVTVIILGVWGAAAATAGVEMTRRHAEKENAAMRRALEETANTAFNHHRHDWMNDLQVLYGYIRMGKHDKSAEYVERIKERAVQDSRISKLGIPALIFYLHSFRVNSHSLRLEVSVEDQLQLGAVMSPEDGESLALAVRDTVQAYQCGVGRSSWGEVRSLNLYFGMDQGDVIVRFEGSDLPADSEMLMQVRARLENQSLRMEQLPSGQTFQIRVPCQT</sequence>
<protein>
    <submittedName>
        <fullName evidence="6">Spo0B domain-containing protein</fullName>
    </submittedName>
</protein>
<dbReference type="Proteomes" id="UP001580407">
    <property type="component" value="Unassembled WGS sequence"/>
</dbReference>
<evidence type="ECO:0000313" key="7">
    <source>
        <dbReference type="Proteomes" id="UP001580407"/>
    </source>
</evidence>
<keyword evidence="4" id="KW-1133">Transmembrane helix</keyword>
<evidence type="ECO:0000259" key="5">
    <source>
        <dbReference type="Pfam" id="PF14689"/>
    </source>
</evidence>
<evidence type="ECO:0000313" key="6">
    <source>
        <dbReference type="EMBL" id="MFB5684644.1"/>
    </source>
</evidence>
<dbReference type="Gene3D" id="1.10.287.130">
    <property type="match status" value="1"/>
</dbReference>
<comment type="caution">
    <text evidence="6">The sequence shown here is derived from an EMBL/GenBank/DDBJ whole genome shotgun (WGS) entry which is preliminary data.</text>
</comment>
<dbReference type="InterPro" id="IPR016120">
    <property type="entry name" value="Sig_transdc_His_kin_SpoOB"/>
</dbReference>